<evidence type="ECO:0000313" key="2">
    <source>
        <dbReference type="Proteomes" id="UP001234297"/>
    </source>
</evidence>
<comment type="caution">
    <text evidence="1">The sequence shown here is derived from an EMBL/GenBank/DDBJ whole genome shotgun (WGS) entry which is preliminary data.</text>
</comment>
<protein>
    <submittedName>
        <fullName evidence="1">Uncharacterized protein</fullName>
    </submittedName>
</protein>
<keyword evidence="2" id="KW-1185">Reference proteome</keyword>
<sequence length="293" mass="32457">MSVLPAIFLLSLLGVAAGDKYLYMEGQVYCDTCRIGFTTRVSEWIAGAKVEIECHDPETKELKLNAAGVTNSTGWYRIPVAGDHEDENCLIKLVESPRKDCDSPNRGADSSRVLITYNVGISSNNRLINPLGFSIKDPLPDGTPISSQFQRQETQRLLSEPAPGISASPSEENMRYFNVMILGPTQSPYEGGVFKLELFLPEEYPMAAPKVRFLTKIYHPNIDKLGRICLDILKDKWSPALQIRTVLLSIQALLSAPNPDDPLSDNIAKHWKSNETEAVATAKEWTRLYASGA</sequence>
<accession>A0ACC2L026</accession>
<proteinExistence type="predicted"/>
<reference evidence="1 2" key="1">
    <citation type="journal article" date="2022" name="Hortic Res">
        <title>A haplotype resolved chromosomal level avocado genome allows analysis of novel avocado genes.</title>
        <authorList>
            <person name="Nath O."/>
            <person name="Fletcher S.J."/>
            <person name="Hayward A."/>
            <person name="Shaw L.M."/>
            <person name="Masouleh A.K."/>
            <person name="Furtado A."/>
            <person name="Henry R.J."/>
            <person name="Mitter N."/>
        </authorList>
    </citation>
    <scope>NUCLEOTIDE SEQUENCE [LARGE SCALE GENOMIC DNA]</scope>
    <source>
        <strain evidence="2">cv. Hass</strain>
    </source>
</reference>
<dbReference type="EMBL" id="CM056814">
    <property type="protein sequence ID" value="KAJ8626603.1"/>
    <property type="molecule type" value="Genomic_DNA"/>
</dbReference>
<evidence type="ECO:0000313" key="1">
    <source>
        <dbReference type="EMBL" id="KAJ8626603.1"/>
    </source>
</evidence>
<gene>
    <name evidence="1" type="ORF">MRB53_019910</name>
</gene>
<name>A0ACC2L026_PERAE</name>
<dbReference type="Proteomes" id="UP001234297">
    <property type="component" value="Chromosome 6"/>
</dbReference>
<organism evidence="1 2">
    <name type="scientific">Persea americana</name>
    <name type="common">Avocado</name>
    <dbReference type="NCBI Taxonomy" id="3435"/>
    <lineage>
        <taxon>Eukaryota</taxon>
        <taxon>Viridiplantae</taxon>
        <taxon>Streptophyta</taxon>
        <taxon>Embryophyta</taxon>
        <taxon>Tracheophyta</taxon>
        <taxon>Spermatophyta</taxon>
        <taxon>Magnoliopsida</taxon>
        <taxon>Magnoliidae</taxon>
        <taxon>Laurales</taxon>
        <taxon>Lauraceae</taxon>
        <taxon>Persea</taxon>
    </lineage>
</organism>